<comment type="caution">
    <text evidence="2">The sequence shown here is derived from an EMBL/GenBank/DDBJ whole genome shotgun (WGS) entry which is preliminary data.</text>
</comment>
<feature type="compositionally biased region" description="Basic and acidic residues" evidence="1">
    <location>
        <begin position="282"/>
        <end position="295"/>
    </location>
</feature>
<dbReference type="Proteomes" id="UP000799764">
    <property type="component" value="Unassembled WGS sequence"/>
</dbReference>
<keyword evidence="3" id="KW-1185">Reference proteome</keyword>
<proteinExistence type="predicted"/>
<sequence length="295" mass="33271">MTPNLFVATQKVFQPRKWFKKQIEKPQRRTEHWESPVPGVYEYIPGRGWYLVARDKEHGESDATEIASKEGGPVGGAVSRTPKETVPVSSPVPVRYSKVLKKYLLNPDYEVRKKHGTMENAKGRMVQGGFFQLDDGVAWVNCWDEEGEFIPGPYKLWCIDKGNDRFRHMLKADDPEYQRSHPNSRAGSRKNSLEREAGSRRNSQDSRSTQYRPGPGSTHDGPSVPSSRANSVRNFTPSDPTSKSGSRTNSRRNSPTRGSRSPRILLDDANPALRELAMSQAAKERSNRSIETTKV</sequence>
<protein>
    <submittedName>
        <fullName evidence="2">Uncharacterized protein</fullName>
    </submittedName>
</protein>
<dbReference type="OrthoDB" id="3880384at2759"/>
<dbReference type="AlphaFoldDB" id="A0A9P4P6F6"/>
<feature type="compositionally biased region" description="Low complexity" evidence="1">
    <location>
        <begin position="244"/>
        <end position="263"/>
    </location>
</feature>
<name>A0A9P4P6F6_9PLEO</name>
<evidence type="ECO:0000256" key="1">
    <source>
        <dbReference type="SAM" id="MobiDB-lite"/>
    </source>
</evidence>
<gene>
    <name evidence="2" type="ORF">P171DRAFT_158749</name>
</gene>
<feature type="region of interest" description="Disordered" evidence="1">
    <location>
        <begin position="60"/>
        <end position="86"/>
    </location>
</feature>
<accession>A0A9P4P6F6</accession>
<dbReference type="EMBL" id="MU001512">
    <property type="protein sequence ID" value="KAF2438331.1"/>
    <property type="molecule type" value="Genomic_DNA"/>
</dbReference>
<reference evidence="2" key="1">
    <citation type="journal article" date="2020" name="Stud. Mycol.">
        <title>101 Dothideomycetes genomes: a test case for predicting lifestyles and emergence of pathogens.</title>
        <authorList>
            <person name="Haridas S."/>
            <person name="Albert R."/>
            <person name="Binder M."/>
            <person name="Bloem J."/>
            <person name="Labutti K."/>
            <person name="Salamov A."/>
            <person name="Andreopoulos B."/>
            <person name="Baker S."/>
            <person name="Barry K."/>
            <person name="Bills G."/>
            <person name="Bluhm B."/>
            <person name="Cannon C."/>
            <person name="Castanera R."/>
            <person name="Culley D."/>
            <person name="Daum C."/>
            <person name="Ezra D."/>
            <person name="Gonzalez J."/>
            <person name="Henrissat B."/>
            <person name="Kuo A."/>
            <person name="Liang C."/>
            <person name="Lipzen A."/>
            <person name="Lutzoni F."/>
            <person name="Magnuson J."/>
            <person name="Mondo S."/>
            <person name="Nolan M."/>
            <person name="Ohm R."/>
            <person name="Pangilinan J."/>
            <person name="Park H.-J."/>
            <person name="Ramirez L."/>
            <person name="Alfaro M."/>
            <person name="Sun H."/>
            <person name="Tritt A."/>
            <person name="Yoshinaga Y."/>
            <person name="Zwiers L.-H."/>
            <person name="Turgeon B."/>
            <person name="Goodwin S."/>
            <person name="Spatafora J."/>
            <person name="Crous P."/>
            <person name="Grigoriev I."/>
        </authorList>
    </citation>
    <scope>NUCLEOTIDE SEQUENCE</scope>
    <source>
        <strain evidence="2">CBS 690.94</strain>
    </source>
</reference>
<feature type="compositionally biased region" description="Polar residues" evidence="1">
    <location>
        <begin position="180"/>
        <end position="190"/>
    </location>
</feature>
<feature type="compositionally biased region" description="Polar residues" evidence="1">
    <location>
        <begin position="224"/>
        <end position="243"/>
    </location>
</feature>
<evidence type="ECO:0000313" key="2">
    <source>
        <dbReference type="EMBL" id="KAF2438331.1"/>
    </source>
</evidence>
<organism evidence="2 3">
    <name type="scientific">Karstenula rhodostoma CBS 690.94</name>
    <dbReference type="NCBI Taxonomy" id="1392251"/>
    <lineage>
        <taxon>Eukaryota</taxon>
        <taxon>Fungi</taxon>
        <taxon>Dikarya</taxon>
        <taxon>Ascomycota</taxon>
        <taxon>Pezizomycotina</taxon>
        <taxon>Dothideomycetes</taxon>
        <taxon>Pleosporomycetidae</taxon>
        <taxon>Pleosporales</taxon>
        <taxon>Massarineae</taxon>
        <taxon>Didymosphaeriaceae</taxon>
        <taxon>Karstenula</taxon>
    </lineage>
</organism>
<feature type="compositionally biased region" description="Basic and acidic residues" evidence="1">
    <location>
        <begin position="191"/>
        <end position="204"/>
    </location>
</feature>
<evidence type="ECO:0000313" key="3">
    <source>
        <dbReference type="Proteomes" id="UP000799764"/>
    </source>
</evidence>
<feature type="region of interest" description="Disordered" evidence="1">
    <location>
        <begin position="172"/>
        <end position="295"/>
    </location>
</feature>